<feature type="signal peptide" evidence="1">
    <location>
        <begin position="1"/>
        <end position="22"/>
    </location>
</feature>
<dbReference type="GO" id="GO:0043448">
    <property type="term" value="P:alkane catabolic process"/>
    <property type="evidence" value="ECO:0007669"/>
    <property type="project" value="TreeGrafter"/>
</dbReference>
<dbReference type="Pfam" id="PF03640">
    <property type="entry name" value="Lipoprotein_15"/>
    <property type="match status" value="2"/>
</dbReference>
<dbReference type="PANTHER" id="PTHR39335">
    <property type="entry name" value="BLL4220 PROTEIN"/>
    <property type="match status" value="1"/>
</dbReference>
<evidence type="ECO:0000313" key="3">
    <source>
        <dbReference type="Proteomes" id="UP000596083"/>
    </source>
</evidence>
<sequence length="128" mass="13729">MIRKASILAAAALIAVAGAAFAGTTTFRTVDTYDGQVLAAQNGHTLYTYDKDARDVSACYGSCATDWPPYIANPTAQPFANFSFVVRKDGQKQWALNGEPLYLRANDKKPGDVTGANVSNLWQVARPA</sequence>
<dbReference type="EMBL" id="CP066786">
    <property type="protein sequence ID" value="QQM28912.1"/>
    <property type="molecule type" value="Genomic_DNA"/>
</dbReference>
<dbReference type="PANTHER" id="PTHR39335:SF1">
    <property type="entry name" value="BLL4220 PROTEIN"/>
    <property type="match status" value="1"/>
</dbReference>
<reference evidence="2 3" key="1">
    <citation type="submission" date="2020-12" db="EMBL/GenBank/DDBJ databases">
        <authorList>
            <person name="Zheng R.K."/>
            <person name="Sun C.M."/>
        </authorList>
    </citation>
    <scope>NUCLEOTIDE SEQUENCE [LARGE SCALE GENOMIC DNA]</scope>
    <source>
        <strain evidence="2 3">ZRK001</strain>
    </source>
</reference>
<dbReference type="InterPro" id="IPR005297">
    <property type="entry name" value="Lipoprotein_repeat"/>
</dbReference>
<evidence type="ECO:0000313" key="2">
    <source>
        <dbReference type="EMBL" id="QQM28912.1"/>
    </source>
</evidence>
<dbReference type="AlphaFoldDB" id="A0A7T7HGW6"/>
<accession>A0A7T7HGW6</accession>
<proteinExistence type="predicted"/>
<feature type="chain" id="PRO_5032492710" description="Lipoprotein with Yx(FWY)xxD motif" evidence="1">
    <location>
        <begin position="23"/>
        <end position="128"/>
    </location>
</feature>
<keyword evidence="1" id="KW-0732">Signal</keyword>
<protein>
    <recommendedName>
        <fullName evidence="4">Lipoprotein with Yx(FWY)xxD motif</fullName>
    </recommendedName>
</protein>
<name>A0A7T7HGW6_9HYPH</name>
<evidence type="ECO:0000256" key="1">
    <source>
        <dbReference type="SAM" id="SignalP"/>
    </source>
</evidence>
<dbReference type="PIRSF" id="PIRSF029720">
    <property type="entry name" value="UCP029720"/>
    <property type="match status" value="1"/>
</dbReference>
<dbReference type="InterPro" id="IPR014558">
    <property type="entry name" value="UCP029720"/>
</dbReference>
<dbReference type="KEGG" id="mlut:JET14_11145"/>
<organism evidence="2 3">
    <name type="scientific">Martelella lutilitoris</name>
    <dbReference type="NCBI Taxonomy" id="2583532"/>
    <lineage>
        <taxon>Bacteria</taxon>
        <taxon>Pseudomonadati</taxon>
        <taxon>Pseudomonadota</taxon>
        <taxon>Alphaproteobacteria</taxon>
        <taxon>Hyphomicrobiales</taxon>
        <taxon>Aurantimonadaceae</taxon>
        <taxon>Martelella</taxon>
    </lineage>
</organism>
<evidence type="ECO:0008006" key="4">
    <source>
        <dbReference type="Google" id="ProtNLM"/>
    </source>
</evidence>
<dbReference type="Proteomes" id="UP000596083">
    <property type="component" value="Chromosome"/>
</dbReference>
<gene>
    <name evidence="2" type="ORF">JET14_11145</name>
</gene>
<dbReference type="RefSeq" id="WP_200333569.1">
    <property type="nucleotide sequence ID" value="NZ_CP066786.1"/>
</dbReference>